<dbReference type="EMBL" id="UINC01123282">
    <property type="protein sequence ID" value="SVC99649.1"/>
    <property type="molecule type" value="Genomic_DNA"/>
</dbReference>
<dbReference type="InterPro" id="IPR008775">
    <property type="entry name" value="Phytyl_CoA_dOase-like"/>
</dbReference>
<organism evidence="1">
    <name type="scientific">marine metagenome</name>
    <dbReference type="NCBI Taxonomy" id="408172"/>
    <lineage>
        <taxon>unclassified sequences</taxon>
        <taxon>metagenomes</taxon>
        <taxon>ecological metagenomes</taxon>
    </lineage>
</organism>
<dbReference type="AlphaFoldDB" id="A0A382RPN4"/>
<evidence type="ECO:0000313" key="1">
    <source>
        <dbReference type="EMBL" id="SVC99649.1"/>
    </source>
</evidence>
<name>A0A382RPN4_9ZZZZ</name>
<feature type="non-terminal residue" evidence="1">
    <location>
        <position position="64"/>
    </location>
</feature>
<evidence type="ECO:0008006" key="2">
    <source>
        <dbReference type="Google" id="ProtNLM"/>
    </source>
</evidence>
<dbReference type="Gene3D" id="2.60.120.620">
    <property type="entry name" value="q2cbj1_9rhob like domain"/>
    <property type="match status" value="1"/>
</dbReference>
<accession>A0A382RPN4</accession>
<protein>
    <recommendedName>
        <fullName evidence="2">Phytanoyl-CoA dioxygenase</fullName>
    </recommendedName>
</protein>
<gene>
    <name evidence="1" type="ORF">METZ01_LOCUS352503</name>
</gene>
<reference evidence="1" key="1">
    <citation type="submission" date="2018-05" db="EMBL/GenBank/DDBJ databases">
        <authorList>
            <person name="Lanie J.A."/>
            <person name="Ng W.-L."/>
            <person name="Kazmierczak K.M."/>
            <person name="Andrzejewski T.M."/>
            <person name="Davidsen T.M."/>
            <person name="Wayne K.J."/>
            <person name="Tettelin H."/>
            <person name="Glass J.I."/>
            <person name="Rusch D."/>
            <person name="Podicherti R."/>
            <person name="Tsui H.-C.T."/>
            <person name="Winkler M.E."/>
        </authorList>
    </citation>
    <scope>NUCLEOTIDE SEQUENCE</scope>
</reference>
<proteinExistence type="predicted"/>
<dbReference type="Pfam" id="PF05721">
    <property type="entry name" value="PhyH"/>
    <property type="match status" value="1"/>
</dbReference>
<sequence length="64" mass="7707">MKSFWKDNGYLVIEDFYSKEDCDNLKKRAQYLTGNFDQKSYQSIFDTNKEYHANDNYFLESGDK</sequence>
<dbReference type="SUPFAM" id="SSF51197">
    <property type="entry name" value="Clavaminate synthase-like"/>
    <property type="match status" value="1"/>
</dbReference>